<reference evidence="7" key="1">
    <citation type="journal article" date="2023" name="G3 (Bethesda)">
        <title>A reference genome for the long-term kleptoplast-retaining sea slug Elysia crispata morphotype clarki.</title>
        <authorList>
            <person name="Eastman K.E."/>
            <person name="Pendleton A.L."/>
            <person name="Shaikh M.A."/>
            <person name="Suttiyut T."/>
            <person name="Ogas R."/>
            <person name="Tomko P."/>
            <person name="Gavelis G."/>
            <person name="Widhalm J.R."/>
            <person name="Wisecaver J.H."/>
        </authorList>
    </citation>
    <scope>NUCLEOTIDE SEQUENCE</scope>
    <source>
        <strain evidence="7">ECLA1</strain>
    </source>
</reference>
<dbReference type="Gene3D" id="2.170.140.10">
    <property type="entry name" value="Chitin binding domain"/>
    <property type="match status" value="6"/>
</dbReference>
<dbReference type="PROSITE" id="PS50940">
    <property type="entry name" value="CHIT_BIND_II"/>
    <property type="match status" value="7"/>
</dbReference>
<feature type="domain" description="Chitin-binding type-2" evidence="6">
    <location>
        <begin position="106"/>
        <end position="162"/>
    </location>
</feature>
<dbReference type="GO" id="GO:0005576">
    <property type="term" value="C:extracellular region"/>
    <property type="evidence" value="ECO:0007669"/>
    <property type="project" value="InterPro"/>
</dbReference>
<proteinExistence type="predicted"/>
<organism evidence="7 8">
    <name type="scientific">Elysia crispata</name>
    <name type="common">lettuce slug</name>
    <dbReference type="NCBI Taxonomy" id="231223"/>
    <lineage>
        <taxon>Eukaryota</taxon>
        <taxon>Metazoa</taxon>
        <taxon>Spiralia</taxon>
        <taxon>Lophotrochozoa</taxon>
        <taxon>Mollusca</taxon>
        <taxon>Gastropoda</taxon>
        <taxon>Heterobranchia</taxon>
        <taxon>Euthyneura</taxon>
        <taxon>Panpulmonata</taxon>
        <taxon>Sacoglossa</taxon>
        <taxon>Placobranchoidea</taxon>
        <taxon>Plakobranchidae</taxon>
        <taxon>Elysia</taxon>
    </lineage>
</organism>
<keyword evidence="4" id="KW-1015">Disulfide bond</keyword>
<feature type="domain" description="Chitin-binding type-2" evidence="6">
    <location>
        <begin position="177"/>
        <end position="233"/>
    </location>
</feature>
<dbReference type="SUPFAM" id="SSF57625">
    <property type="entry name" value="Invertebrate chitin-binding proteins"/>
    <property type="match status" value="7"/>
</dbReference>
<comment type="caution">
    <text evidence="7">The sequence shown here is derived from an EMBL/GenBank/DDBJ whole genome shotgun (WGS) entry which is preliminary data.</text>
</comment>
<evidence type="ECO:0000313" key="7">
    <source>
        <dbReference type="EMBL" id="KAK3728637.1"/>
    </source>
</evidence>
<dbReference type="InterPro" id="IPR002557">
    <property type="entry name" value="Chitin-bd_dom"/>
</dbReference>
<evidence type="ECO:0000256" key="5">
    <source>
        <dbReference type="ARBA" id="ARBA00023180"/>
    </source>
</evidence>
<evidence type="ECO:0000256" key="1">
    <source>
        <dbReference type="ARBA" id="ARBA00022669"/>
    </source>
</evidence>
<evidence type="ECO:0000256" key="2">
    <source>
        <dbReference type="ARBA" id="ARBA00022729"/>
    </source>
</evidence>
<dbReference type="PANTHER" id="PTHR23301">
    <property type="entry name" value="CHITIN BINDING PERITROPHIN-A"/>
    <property type="match status" value="1"/>
</dbReference>
<evidence type="ECO:0000259" key="6">
    <source>
        <dbReference type="PROSITE" id="PS50940"/>
    </source>
</evidence>
<protein>
    <recommendedName>
        <fullName evidence="6">Chitin-binding type-2 domain-containing protein</fullName>
    </recommendedName>
</protein>
<accession>A0AAE0Y1T4</accession>
<name>A0AAE0Y1T4_9GAST</name>
<dbReference type="AlphaFoldDB" id="A0AAE0Y1T4"/>
<evidence type="ECO:0000256" key="4">
    <source>
        <dbReference type="ARBA" id="ARBA00023157"/>
    </source>
</evidence>
<dbReference type="Pfam" id="PF01607">
    <property type="entry name" value="CBM_14"/>
    <property type="match status" value="7"/>
</dbReference>
<feature type="domain" description="Chitin-binding type-2" evidence="6">
    <location>
        <begin position="248"/>
        <end position="304"/>
    </location>
</feature>
<feature type="domain" description="Chitin-binding type-2" evidence="6">
    <location>
        <begin position="523"/>
        <end position="587"/>
    </location>
</feature>
<evidence type="ECO:0000256" key="3">
    <source>
        <dbReference type="ARBA" id="ARBA00022737"/>
    </source>
</evidence>
<keyword evidence="8" id="KW-1185">Reference proteome</keyword>
<evidence type="ECO:0000313" key="8">
    <source>
        <dbReference type="Proteomes" id="UP001283361"/>
    </source>
</evidence>
<dbReference type="GO" id="GO:0008061">
    <property type="term" value="F:chitin binding"/>
    <property type="evidence" value="ECO:0007669"/>
    <property type="project" value="UniProtKB-KW"/>
</dbReference>
<keyword evidence="1" id="KW-0147">Chitin-binding</keyword>
<keyword evidence="5" id="KW-0325">Glycoprotein</keyword>
<dbReference type="Proteomes" id="UP001283361">
    <property type="component" value="Unassembled WGS sequence"/>
</dbReference>
<dbReference type="InterPro" id="IPR036508">
    <property type="entry name" value="Chitin-bd_dom_sf"/>
</dbReference>
<feature type="domain" description="Chitin-binding type-2" evidence="6">
    <location>
        <begin position="310"/>
        <end position="367"/>
    </location>
</feature>
<dbReference type="SMART" id="SM00494">
    <property type="entry name" value="ChtBD2"/>
    <property type="match status" value="7"/>
</dbReference>
<gene>
    <name evidence="7" type="ORF">RRG08_041822</name>
</gene>
<keyword evidence="3" id="KW-0677">Repeat</keyword>
<feature type="domain" description="Chitin-binding type-2" evidence="6">
    <location>
        <begin position="450"/>
        <end position="510"/>
    </location>
</feature>
<dbReference type="EMBL" id="JAWDGP010007174">
    <property type="protein sequence ID" value="KAK3728637.1"/>
    <property type="molecule type" value="Genomic_DNA"/>
</dbReference>
<dbReference type="InterPro" id="IPR051940">
    <property type="entry name" value="Chitin_bind-dev_reg"/>
</dbReference>
<keyword evidence="2" id="KW-0732">Signal</keyword>
<sequence>METNFAGDCVKLSPWRYQSRPELRVSLHAFCAKSCIKAANLRKCEHFGHPVNATVSKRREKAQSSFNFLIALKTSDNGVAALESCTDLDSKASAPKKLVKRQAVPGISCPGYNQNFQDTSDCSSYFECRNNEVTRRTCPIGQVFNPTTQNCGNFAIPLGCTPTRGPGAPGAIPPTGTYQCPAPDGRFPDTSDCSRFYVCTRNVAQRQQCPAGQMFDPNARACSSSYSPQGCHSPGAPVPTLPPVQPTVYNCPMSHGTFHDTTDCSKYYTCSHWLSTRQTCPASQLFDPNTNVCSSTARPVGCHMVTSAESFRCQVSDRNFQDVNDCSKYWRCAGFRATNIACPVNQLFDPASRQCRSGLTFVVGCIMPIRPNPPFGGSVEFRCQVSDGNFQDANDCSKYWRCAGYSATNIACPVNQLFDPTSRQCSSAVTSVVGCTMPIGWNPPTVGTGPFVCPNPNGEFSDPNNCAQYWRCDNGVPNLRRCPGSLLFHATRGYCDWSSSVGSPPSFCRLVTTPAGPPSLVGEENCRGSTSQARNIPHPRICNAFYICGDNTRYEPCVFCPEGSFFDSITKQCLPTRSFDLVTRCPGKVMIPHTNKTLVQAEGC</sequence>
<feature type="domain" description="Chitin-binding type-2" evidence="6">
    <location>
        <begin position="380"/>
        <end position="437"/>
    </location>
</feature>
<dbReference type="PANTHER" id="PTHR23301:SF0">
    <property type="entry name" value="CHITIN-BINDING TYPE-2 DOMAIN-CONTAINING PROTEIN-RELATED"/>
    <property type="match status" value="1"/>
</dbReference>